<evidence type="ECO:0000313" key="2">
    <source>
        <dbReference type="Proteomes" id="UP001202328"/>
    </source>
</evidence>
<gene>
    <name evidence="1" type="ORF">MKW98_021875</name>
</gene>
<dbReference type="Proteomes" id="UP001202328">
    <property type="component" value="Unassembled WGS sequence"/>
</dbReference>
<protein>
    <submittedName>
        <fullName evidence="1">Uncharacterized protein</fullName>
    </submittedName>
</protein>
<dbReference type="EMBL" id="JAJJMB010011511">
    <property type="protein sequence ID" value="KAI3901711.1"/>
    <property type="molecule type" value="Genomic_DNA"/>
</dbReference>
<accession>A0AAD4SEW0</accession>
<organism evidence="1 2">
    <name type="scientific">Papaver atlanticum</name>
    <dbReference type="NCBI Taxonomy" id="357466"/>
    <lineage>
        <taxon>Eukaryota</taxon>
        <taxon>Viridiplantae</taxon>
        <taxon>Streptophyta</taxon>
        <taxon>Embryophyta</taxon>
        <taxon>Tracheophyta</taxon>
        <taxon>Spermatophyta</taxon>
        <taxon>Magnoliopsida</taxon>
        <taxon>Ranunculales</taxon>
        <taxon>Papaveraceae</taxon>
        <taxon>Papaveroideae</taxon>
        <taxon>Papaver</taxon>
    </lineage>
</organism>
<keyword evidence="2" id="KW-1185">Reference proteome</keyword>
<name>A0AAD4SEW0_9MAGN</name>
<evidence type="ECO:0000313" key="1">
    <source>
        <dbReference type="EMBL" id="KAI3901711.1"/>
    </source>
</evidence>
<comment type="caution">
    <text evidence="1">The sequence shown here is derived from an EMBL/GenBank/DDBJ whole genome shotgun (WGS) entry which is preliminary data.</text>
</comment>
<sequence length="85" mass="9786">MNSFRLAVSLTDEVVLLWLNPLCNLATKFAQTEVQHLKDLDDFGKKLEIRKGQKVKERYLGCKETSTESCCRVLTRSVWLLLLIS</sequence>
<dbReference type="AlphaFoldDB" id="A0AAD4SEW0"/>
<proteinExistence type="predicted"/>
<reference evidence="1" key="1">
    <citation type="submission" date="2022-04" db="EMBL/GenBank/DDBJ databases">
        <title>A functionally conserved STORR gene fusion in Papaver species that diverged 16.8 million years ago.</title>
        <authorList>
            <person name="Catania T."/>
        </authorList>
    </citation>
    <scope>NUCLEOTIDE SEQUENCE</scope>
    <source>
        <strain evidence="1">S-188037</strain>
    </source>
</reference>